<evidence type="ECO:0000259" key="4">
    <source>
        <dbReference type="PROSITE" id="PS50893"/>
    </source>
</evidence>
<dbReference type="GO" id="GO:0016887">
    <property type="term" value="F:ATP hydrolysis activity"/>
    <property type="evidence" value="ECO:0007669"/>
    <property type="project" value="InterPro"/>
</dbReference>
<dbReference type="AlphaFoldDB" id="A0A942UD83"/>
<dbReference type="InterPro" id="IPR027417">
    <property type="entry name" value="P-loop_NTPase"/>
</dbReference>
<proteinExistence type="predicted"/>
<dbReference type="Pfam" id="PF00005">
    <property type="entry name" value="ABC_tran"/>
    <property type="match status" value="1"/>
</dbReference>
<dbReference type="Pfam" id="PF12399">
    <property type="entry name" value="BCA_ABC_TP_C"/>
    <property type="match status" value="1"/>
</dbReference>
<comment type="caution">
    <text evidence="5">The sequence shown here is derived from an EMBL/GenBank/DDBJ whole genome shotgun (WGS) entry which is preliminary data.</text>
</comment>
<organism evidence="5 6">
    <name type="scientific">Neobacillus rhizophilus</name>
    <dbReference type="NCBI Taxonomy" id="2833579"/>
    <lineage>
        <taxon>Bacteria</taxon>
        <taxon>Bacillati</taxon>
        <taxon>Bacillota</taxon>
        <taxon>Bacilli</taxon>
        <taxon>Bacillales</taxon>
        <taxon>Bacillaceae</taxon>
        <taxon>Neobacillus</taxon>
    </lineage>
</organism>
<evidence type="ECO:0000313" key="6">
    <source>
        <dbReference type="Proteomes" id="UP000679749"/>
    </source>
</evidence>
<dbReference type="EMBL" id="JAGYPF010000004">
    <property type="protein sequence ID" value="MBS4215169.1"/>
    <property type="molecule type" value="Genomic_DNA"/>
</dbReference>
<dbReference type="InterPro" id="IPR003439">
    <property type="entry name" value="ABC_transporter-like_ATP-bd"/>
</dbReference>
<keyword evidence="1" id="KW-0813">Transport</keyword>
<dbReference type="GO" id="GO:0005304">
    <property type="term" value="F:L-valine transmembrane transporter activity"/>
    <property type="evidence" value="ECO:0007669"/>
    <property type="project" value="TreeGrafter"/>
</dbReference>
<dbReference type="FunFam" id="3.40.50.300:FF:000421">
    <property type="entry name" value="Branched-chain amino acid ABC transporter ATP-binding protein"/>
    <property type="match status" value="1"/>
</dbReference>
<dbReference type="InterPro" id="IPR032823">
    <property type="entry name" value="BCA_ABC_TP_C"/>
</dbReference>
<dbReference type="CDD" id="cd03219">
    <property type="entry name" value="ABC_Mj1267_LivG_branched"/>
    <property type="match status" value="1"/>
</dbReference>
<dbReference type="SUPFAM" id="SSF52540">
    <property type="entry name" value="P-loop containing nucleoside triphosphate hydrolases"/>
    <property type="match status" value="1"/>
</dbReference>
<evidence type="ECO:0000256" key="3">
    <source>
        <dbReference type="ARBA" id="ARBA00022840"/>
    </source>
</evidence>
<reference evidence="5" key="1">
    <citation type="submission" date="2021-05" db="EMBL/GenBank/DDBJ databases">
        <title>Novel Bacillus species.</title>
        <authorList>
            <person name="Liu G."/>
        </authorList>
    </citation>
    <scope>NUCLEOTIDE SEQUENCE</scope>
    <source>
        <strain evidence="5">FJAT-49825</strain>
    </source>
</reference>
<dbReference type="GO" id="GO:0005886">
    <property type="term" value="C:plasma membrane"/>
    <property type="evidence" value="ECO:0007669"/>
    <property type="project" value="TreeGrafter"/>
</dbReference>
<dbReference type="Proteomes" id="UP000679749">
    <property type="component" value="Unassembled WGS sequence"/>
</dbReference>
<dbReference type="GO" id="GO:1903805">
    <property type="term" value="P:L-valine import across plasma membrane"/>
    <property type="evidence" value="ECO:0007669"/>
    <property type="project" value="TreeGrafter"/>
</dbReference>
<evidence type="ECO:0000313" key="5">
    <source>
        <dbReference type="EMBL" id="MBS4215169.1"/>
    </source>
</evidence>
<name>A0A942UD83_9BACI</name>
<dbReference type="GO" id="GO:0015188">
    <property type="term" value="F:L-isoleucine transmembrane transporter activity"/>
    <property type="evidence" value="ECO:0007669"/>
    <property type="project" value="TreeGrafter"/>
</dbReference>
<dbReference type="GO" id="GO:0015192">
    <property type="term" value="F:L-phenylalanine transmembrane transporter activity"/>
    <property type="evidence" value="ECO:0007669"/>
    <property type="project" value="TreeGrafter"/>
</dbReference>
<dbReference type="InterPro" id="IPR003593">
    <property type="entry name" value="AAA+_ATPase"/>
</dbReference>
<dbReference type="Gene3D" id="3.40.50.300">
    <property type="entry name" value="P-loop containing nucleotide triphosphate hydrolases"/>
    <property type="match status" value="1"/>
</dbReference>
<gene>
    <name evidence="5" type="ORF">KHA99_22255</name>
</gene>
<evidence type="ECO:0000256" key="1">
    <source>
        <dbReference type="ARBA" id="ARBA00022448"/>
    </source>
</evidence>
<dbReference type="InterPro" id="IPR051120">
    <property type="entry name" value="ABC_AA/LPS_Transport"/>
</dbReference>
<dbReference type="GO" id="GO:0015808">
    <property type="term" value="P:L-alanine transport"/>
    <property type="evidence" value="ECO:0007669"/>
    <property type="project" value="TreeGrafter"/>
</dbReference>
<dbReference type="SMART" id="SM00382">
    <property type="entry name" value="AAA"/>
    <property type="match status" value="1"/>
</dbReference>
<dbReference type="PANTHER" id="PTHR45772">
    <property type="entry name" value="CONSERVED COMPONENT OF ABC TRANSPORTER FOR NATURAL AMINO ACIDS-RELATED"/>
    <property type="match status" value="1"/>
</dbReference>
<sequence length="258" mass="28574">MLLELKKVTVSFGGLTAVNNLDLQVDEGMIFAIIGPNGAGKTTILNCISRFYTPCSGQISFKGENLLTKKTHKVLASGISRSFQNVELFSKMTVLDNLLVGLHPSLKSSLLSNAFKTKKNKQEEEAAKEIAFEILELFDLKHHANEEVRNLPFGIQKMIDIGRAIISKPKLLLLDEPVAGMNIEETKKNAELITRLRDEFGITILMIEHDMSLVMNISDRIAVMDFGKKIAEGTVTEVQNNPKVIEAYLGEVQEDVGT</sequence>
<dbReference type="PROSITE" id="PS50893">
    <property type="entry name" value="ABC_TRANSPORTER_2"/>
    <property type="match status" value="1"/>
</dbReference>
<keyword evidence="2" id="KW-0547">Nucleotide-binding</keyword>
<evidence type="ECO:0000256" key="2">
    <source>
        <dbReference type="ARBA" id="ARBA00022741"/>
    </source>
</evidence>
<keyword evidence="3 5" id="KW-0067">ATP-binding</keyword>
<dbReference type="RefSeq" id="WP_213119650.1">
    <property type="nucleotide sequence ID" value="NZ_JAGYPF010000004.1"/>
</dbReference>
<accession>A0A942UD83</accession>
<dbReference type="GO" id="GO:0005524">
    <property type="term" value="F:ATP binding"/>
    <property type="evidence" value="ECO:0007669"/>
    <property type="project" value="UniProtKB-KW"/>
</dbReference>
<dbReference type="GO" id="GO:1903806">
    <property type="term" value="P:L-isoleucine import across plasma membrane"/>
    <property type="evidence" value="ECO:0007669"/>
    <property type="project" value="TreeGrafter"/>
</dbReference>
<dbReference type="GO" id="GO:0042941">
    <property type="term" value="P:D-alanine transmembrane transport"/>
    <property type="evidence" value="ECO:0007669"/>
    <property type="project" value="TreeGrafter"/>
</dbReference>
<dbReference type="PANTHER" id="PTHR45772:SF7">
    <property type="entry name" value="AMINO ACID ABC TRANSPORTER ATP-BINDING PROTEIN"/>
    <property type="match status" value="1"/>
</dbReference>
<feature type="domain" description="ABC transporter" evidence="4">
    <location>
        <begin position="3"/>
        <end position="251"/>
    </location>
</feature>
<keyword evidence="6" id="KW-1185">Reference proteome</keyword>
<protein>
    <submittedName>
        <fullName evidence="5">ABC transporter ATP-binding protein</fullName>
    </submittedName>
</protein>